<reference evidence="2" key="1">
    <citation type="submission" date="2020-06" db="EMBL/GenBank/DDBJ databases">
        <authorList>
            <consortium name="Plant Systems Biology data submission"/>
        </authorList>
    </citation>
    <scope>NUCLEOTIDE SEQUENCE</scope>
    <source>
        <strain evidence="2">D6</strain>
    </source>
</reference>
<dbReference type="GO" id="GO:0030687">
    <property type="term" value="C:preribosome, large subunit precursor"/>
    <property type="evidence" value="ECO:0007669"/>
    <property type="project" value="TreeGrafter"/>
</dbReference>
<keyword evidence="3" id="KW-1185">Reference proteome</keyword>
<evidence type="ECO:0000313" key="3">
    <source>
        <dbReference type="Proteomes" id="UP001153069"/>
    </source>
</evidence>
<feature type="compositionally biased region" description="Polar residues" evidence="1">
    <location>
        <begin position="257"/>
        <end position="266"/>
    </location>
</feature>
<dbReference type="EMBL" id="CAICTM010000064">
    <property type="protein sequence ID" value="CAB9499624.1"/>
    <property type="molecule type" value="Genomic_DNA"/>
</dbReference>
<dbReference type="OrthoDB" id="10263222at2759"/>
<dbReference type="Pfam" id="PF04031">
    <property type="entry name" value="Las1"/>
    <property type="match status" value="1"/>
</dbReference>
<dbReference type="Proteomes" id="UP001153069">
    <property type="component" value="Unassembled WGS sequence"/>
</dbReference>
<organism evidence="2 3">
    <name type="scientific">Seminavis robusta</name>
    <dbReference type="NCBI Taxonomy" id="568900"/>
    <lineage>
        <taxon>Eukaryota</taxon>
        <taxon>Sar</taxon>
        <taxon>Stramenopiles</taxon>
        <taxon>Ochrophyta</taxon>
        <taxon>Bacillariophyta</taxon>
        <taxon>Bacillariophyceae</taxon>
        <taxon>Bacillariophycidae</taxon>
        <taxon>Naviculales</taxon>
        <taxon>Naviculaceae</taxon>
        <taxon>Seminavis</taxon>
    </lineage>
</organism>
<dbReference type="PANTHER" id="PTHR15002">
    <property type="entry name" value="RIBOSOMAL BIOGENESIS PROTEIN LAS1L"/>
    <property type="match status" value="1"/>
</dbReference>
<feature type="region of interest" description="Disordered" evidence="1">
    <location>
        <begin position="451"/>
        <end position="474"/>
    </location>
</feature>
<feature type="compositionally biased region" description="Polar residues" evidence="1">
    <location>
        <begin position="645"/>
        <end position="657"/>
    </location>
</feature>
<feature type="compositionally biased region" description="Acidic residues" evidence="1">
    <location>
        <begin position="279"/>
        <end position="291"/>
    </location>
</feature>
<feature type="region of interest" description="Disordered" evidence="1">
    <location>
        <begin position="322"/>
        <end position="355"/>
    </location>
</feature>
<feature type="compositionally biased region" description="Low complexity" evidence="1">
    <location>
        <begin position="451"/>
        <end position="464"/>
    </location>
</feature>
<dbReference type="AlphaFoldDB" id="A0A9N8DH74"/>
<protein>
    <submittedName>
        <fullName evidence="2">LAS1-like (Saccharomyces cerevisiae)</fullName>
    </submittedName>
</protein>
<feature type="compositionally biased region" description="Low complexity" evidence="1">
    <location>
        <begin position="245"/>
        <end position="256"/>
    </location>
</feature>
<dbReference type="GO" id="GO:0090730">
    <property type="term" value="C:Las1 complex"/>
    <property type="evidence" value="ECO:0007669"/>
    <property type="project" value="InterPro"/>
</dbReference>
<feature type="region of interest" description="Disordered" evidence="1">
    <location>
        <begin position="1"/>
        <end position="25"/>
    </location>
</feature>
<evidence type="ECO:0000313" key="2">
    <source>
        <dbReference type="EMBL" id="CAB9499624.1"/>
    </source>
</evidence>
<dbReference type="GO" id="GO:0000470">
    <property type="term" value="P:maturation of LSU-rRNA"/>
    <property type="evidence" value="ECO:0007669"/>
    <property type="project" value="TreeGrafter"/>
</dbReference>
<dbReference type="GO" id="GO:0004519">
    <property type="term" value="F:endonuclease activity"/>
    <property type="evidence" value="ECO:0007669"/>
    <property type="project" value="InterPro"/>
</dbReference>
<proteinExistence type="predicted"/>
<feature type="region of interest" description="Disordered" evidence="1">
    <location>
        <begin position="636"/>
        <end position="669"/>
    </location>
</feature>
<comment type="caution">
    <text evidence="2">The sequence shown here is derived from an EMBL/GenBank/DDBJ whole genome shotgun (WGS) entry which is preliminary data.</text>
</comment>
<name>A0A9N8DH74_9STRA</name>
<accession>A0A9N8DH74</accession>
<gene>
    <name evidence="2" type="ORF">SEMRO_65_G036750.1</name>
</gene>
<dbReference type="InterPro" id="IPR007174">
    <property type="entry name" value="Las1"/>
</dbReference>
<dbReference type="GO" id="GO:0000460">
    <property type="term" value="P:maturation of 5.8S rRNA"/>
    <property type="evidence" value="ECO:0007669"/>
    <property type="project" value="TreeGrafter"/>
</dbReference>
<evidence type="ECO:0000256" key="1">
    <source>
        <dbReference type="SAM" id="MobiDB-lite"/>
    </source>
</evidence>
<sequence length="698" mass="77296">MSSTSSSPEKKHGSKKHARLDPSTPWLISDSLSEHHVSRNKRLKAMVKETPWADQWEFESVGRSLIHAARILPQRRDDNNLSSLQQALRRVSVWKLRGTNRLPHAVESSYQLAQCLWNDYYYCSKERRGAEELRLAYGCSILRSINGLADKMQQTRYHAGSVAMLCAELGVPSWLVDIRHDSTHNQIPTLSVLRLSAITLLEYYHQEFWVPRMSHDETAHLMELLQDYQQSQQQQQVTLLIEEAPPSTTPTASSPPNKNTVASSAKTSRKSPDDSSSTDSDDDDESEEEVYVDGLNPSSTSSFWRPPAAQLGTNVNRFAALVKNDKDKANKKKPTKPPKTIAAPPAKKKIKTTGPSAHHMAMKFVKAARSHWELAQHTALLFLVWGDKGAAAALIPTDNSNVSSPQTEEGIQTMRKQYTPLLSVLGKQWPGFLPALMTHLVDHILLLNQESSSTNSTGGTDDSSAPAMMESSRQSTSTERKLFFLESWVRYLVSREFVSKVHAVPKSSRSTKAPWAVLQKMWCPLNSLCDRLVVASSAEGSALPTIQRLAEYLELVLGSNRVANFGVEYPQEGKEPQKDCDVKVGGETSQTSVEALKDTVETQKESAVKPPVSKEAKKNANLSLDELEAMLFNADSNKGEEGSHPVSNAASGLPTESSKVDAESQKKVTLPQTKQRTAWVRCAVWEPCAIGTLPGHLN</sequence>
<dbReference type="PANTHER" id="PTHR15002:SF0">
    <property type="entry name" value="RIBOSOMAL BIOGENESIS PROTEIN LAS1L"/>
    <property type="match status" value="1"/>
</dbReference>
<feature type="region of interest" description="Disordered" evidence="1">
    <location>
        <begin position="245"/>
        <end position="308"/>
    </location>
</feature>